<evidence type="ECO:0000313" key="3">
    <source>
        <dbReference type="Proteomes" id="UP000257109"/>
    </source>
</evidence>
<dbReference type="Proteomes" id="UP000257109">
    <property type="component" value="Unassembled WGS sequence"/>
</dbReference>
<reference evidence="2" key="1">
    <citation type="submission" date="2018-05" db="EMBL/GenBank/DDBJ databases">
        <title>Draft genome of Mucuna pruriens seed.</title>
        <authorList>
            <person name="Nnadi N.E."/>
            <person name="Vos R."/>
            <person name="Hasami M.H."/>
            <person name="Devisetty U.K."/>
            <person name="Aguiy J.C."/>
        </authorList>
    </citation>
    <scope>NUCLEOTIDE SEQUENCE [LARGE SCALE GENOMIC DNA]</scope>
    <source>
        <strain evidence="2">JCA_2017</strain>
    </source>
</reference>
<dbReference type="AlphaFoldDB" id="A0A371EPD7"/>
<keyword evidence="1" id="KW-0175">Coiled coil</keyword>
<evidence type="ECO:0000256" key="1">
    <source>
        <dbReference type="SAM" id="Coils"/>
    </source>
</evidence>
<accession>A0A371EPD7</accession>
<dbReference type="EMBL" id="QJKJ01012817">
    <property type="protein sequence ID" value="RDX67826.1"/>
    <property type="molecule type" value="Genomic_DNA"/>
</dbReference>
<sequence>MHSKFPYFNDFTDCNCTCTRLTKCPICVKFGNDINVGARVVDILGVNIAELVEVLAVQPLFSFIVQPLQPLVNPYTTRSYIEEIEELKEASARFEEEKKKLKMKLEESYRKYEVMQNENIQGIKSFEKANKKAKVKEECKLKTKIIKWRQTTKYA</sequence>
<proteinExistence type="predicted"/>
<name>A0A371EPD7_MUCPR</name>
<gene>
    <name evidence="2" type="ORF">CR513_53248</name>
</gene>
<protein>
    <submittedName>
        <fullName evidence="2">Uncharacterized protein</fullName>
    </submittedName>
</protein>
<organism evidence="2 3">
    <name type="scientific">Mucuna pruriens</name>
    <name type="common">Velvet bean</name>
    <name type="synonym">Dolichos pruriens</name>
    <dbReference type="NCBI Taxonomy" id="157652"/>
    <lineage>
        <taxon>Eukaryota</taxon>
        <taxon>Viridiplantae</taxon>
        <taxon>Streptophyta</taxon>
        <taxon>Embryophyta</taxon>
        <taxon>Tracheophyta</taxon>
        <taxon>Spermatophyta</taxon>
        <taxon>Magnoliopsida</taxon>
        <taxon>eudicotyledons</taxon>
        <taxon>Gunneridae</taxon>
        <taxon>Pentapetalae</taxon>
        <taxon>rosids</taxon>
        <taxon>fabids</taxon>
        <taxon>Fabales</taxon>
        <taxon>Fabaceae</taxon>
        <taxon>Papilionoideae</taxon>
        <taxon>50 kb inversion clade</taxon>
        <taxon>NPAAA clade</taxon>
        <taxon>indigoferoid/millettioid clade</taxon>
        <taxon>Phaseoleae</taxon>
        <taxon>Mucuna</taxon>
    </lineage>
</organism>
<keyword evidence="3" id="KW-1185">Reference proteome</keyword>
<feature type="non-terminal residue" evidence="2">
    <location>
        <position position="1"/>
    </location>
</feature>
<feature type="coiled-coil region" evidence="1">
    <location>
        <begin position="77"/>
        <end position="118"/>
    </location>
</feature>
<comment type="caution">
    <text evidence="2">The sequence shown here is derived from an EMBL/GenBank/DDBJ whole genome shotgun (WGS) entry which is preliminary data.</text>
</comment>
<evidence type="ECO:0000313" key="2">
    <source>
        <dbReference type="EMBL" id="RDX67826.1"/>
    </source>
</evidence>